<dbReference type="OrthoDB" id="9776685at2"/>
<evidence type="ECO:0000256" key="1">
    <source>
        <dbReference type="SAM" id="Phobius"/>
    </source>
</evidence>
<protein>
    <recommendedName>
        <fullName evidence="2">Serine aminopeptidase S33 domain-containing protein</fullName>
    </recommendedName>
</protein>
<dbReference type="SUPFAM" id="SSF53474">
    <property type="entry name" value="alpha/beta-Hydrolases"/>
    <property type="match status" value="1"/>
</dbReference>
<dbReference type="STRING" id="1120996.SAMN02746066_03864"/>
<dbReference type="InterPro" id="IPR052920">
    <property type="entry name" value="DNA-binding_regulatory"/>
</dbReference>
<feature type="transmembrane region" description="Helical" evidence="1">
    <location>
        <begin position="7"/>
        <end position="31"/>
    </location>
</feature>
<evidence type="ECO:0000259" key="2">
    <source>
        <dbReference type="Pfam" id="PF12146"/>
    </source>
</evidence>
<dbReference type="PANTHER" id="PTHR43358:SF4">
    <property type="entry name" value="ALPHA_BETA HYDROLASE FOLD-1 DOMAIN-CONTAINING PROTEIN"/>
    <property type="match status" value="1"/>
</dbReference>
<feature type="domain" description="Serine aminopeptidase S33" evidence="2">
    <location>
        <begin position="103"/>
        <end position="203"/>
    </location>
</feature>
<dbReference type="EMBL" id="FRCP01000021">
    <property type="protein sequence ID" value="SHM90990.1"/>
    <property type="molecule type" value="Genomic_DNA"/>
</dbReference>
<dbReference type="InterPro" id="IPR022742">
    <property type="entry name" value="Hydrolase_4"/>
</dbReference>
<dbReference type="InterPro" id="IPR029058">
    <property type="entry name" value="AB_hydrolase_fold"/>
</dbReference>
<keyword evidence="1" id="KW-1133">Transmembrane helix</keyword>
<reference evidence="3 4" key="1">
    <citation type="submission" date="2016-11" db="EMBL/GenBank/DDBJ databases">
        <authorList>
            <person name="Jaros S."/>
            <person name="Januszkiewicz K."/>
            <person name="Wedrychowicz H."/>
        </authorList>
    </citation>
    <scope>NUCLEOTIDE SEQUENCE [LARGE SCALE GENOMIC DNA]</scope>
    <source>
        <strain evidence="3 4">DSM 15930</strain>
    </source>
</reference>
<dbReference type="Gene3D" id="3.40.50.1820">
    <property type="entry name" value="alpha/beta hydrolase"/>
    <property type="match status" value="1"/>
</dbReference>
<name>A0A1M7MJA8_9FIRM</name>
<keyword evidence="4" id="KW-1185">Reference proteome</keyword>
<dbReference type="RefSeq" id="WP_073290407.1">
    <property type="nucleotide sequence ID" value="NZ_FRCP01000021.1"/>
</dbReference>
<sequence length="323" mass="36280">MKKYKKVLIGLLTVILLCLIIGIGIGANYLYNLALNPDTPKDFIFNADHNASAEDVDQKETSGSVSIDDSTWLLEQSNYEDLYITSKDGLKLHNYFLRNNSSEKWIIAVHGYTSEGKLMAPYARKFYDMGYNVILPDLRGHGQSEGDYIGMGWDERFDIIDLIQYIINDNTNTEIVLFGVSMGASTVMNVSGEELPSNVKAIIEDCGYTSAWEEFAYQLKELFGLPAFPMMHTASLMSKIRAGFWLGETSSINQVKKSNTPMLFIHGDSDTFVPSHMVDELYSAAKVEKEKLIIPGAGHAKSKDVDPELYWSTIITFINRYVN</sequence>
<evidence type="ECO:0000313" key="4">
    <source>
        <dbReference type="Proteomes" id="UP000184038"/>
    </source>
</evidence>
<keyword evidence="1" id="KW-0472">Membrane</keyword>
<dbReference type="Pfam" id="PF12146">
    <property type="entry name" value="Hydrolase_4"/>
    <property type="match status" value="1"/>
</dbReference>
<keyword evidence="1" id="KW-0812">Transmembrane</keyword>
<proteinExistence type="predicted"/>
<gene>
    <name evidence="3" type="ORF">SAMN02746066_03864</name>
</gene>
<dbReference type="PANTHER" id="PTHR43358">
    <property type="entry name" value="ALPHA/BETA-HYDROLASE"/>
    <property type="match status" value="1"/>
</dbReference>
<dbReference type="Proteomes" id="UP000184038">
    <property type="component" value="Unassembled WGS sequence"/>
</dbReference>
<dbReference type="AlphaFoldDB" id="A0A1M7MJA8"/>
<organism evidence="3 4">
    <name type="scientific">Anaerosporobacter mobilis DSM 15930</name>
    <dbReference type="NCBI Taxonomy" id="1120996"/>
    <lineage>
        <taxon>Bacteria</taxon>
        <taxon>Bacillati</taxon>
        <taxon>Bacillota</taxon>
        <taxon>Clostridia</taxon>
        <taxon>Lachnospirales</taxon>
        <taxon>Lachnospiraceae</taxon>
        <taxon>Anaerosporobacter</taxon>
    </lineage>
</organism>
<evidence type="ECO:0000313" key="3">
    <source>
        <dbReference type="EMBL" id="SHM90990.1"/>
    </source>
</evidence>
<accession>A0A1M7MJA8</accession>